<proteinExistence type="predicted"/>
<reference evidence="1 2" key="1">
    <citation type="journal article" date="2018" name="J. Allergy Clin. Immunol.">
        <title>High-quality assembly of Dermatophagoides pteronyssinus genome and transcriptome reveals a wide range of novel allergens.</title>
        <authorList>
            <person name="Liu X.Y."/>
            <person name="Yang K.Y."/>
            <person name="Wang M.Q."/>
            <person name="Kwok J.S."/>
            <person name="Zeng X."/>
            <person name="Yang Z."/>
            <person name="Xiao X.J."/>
            <person name="Lau C.P."/>
            <person name="Li Y."/>
            <person name="Huang Z.M."/>
            <person name="Ba J.G."/>
            <person name="Yim A.K."/>
            <person name="Ouyang C.Y."/>
            <person name="Ngai S.M."/>
            <person name="Chan T.F."/>
            <person name="Leung E.L."/>
            <person name="Liu L."/>
            <person name="Liu Z.G."/>
            <person name="Tsui S.K."/>
        </authorList>
    </citation>
    <scope>NUCLEOTIDE SEQUENCE [LARGE SCALE GENOMIC DNA]</scope>
    <source>
        <strain evidence="1">Derp</strain>
    </source>
</reference>
<evidence type="ECO:0000313" key="2">
    <source>
        <dbReference type="Proteomes" id="UP000887458"/>
    </source>
</evidence>
<comment type="caution">
    <text evidence="1">The sequence shown here is derived from an EMBL/GenBank/DDBJ whole genome shotgun (WGS) entry which is preliminary data.</text>
</comment>
<gene>
    <name evidence="1" type="ORF">DERP_003684</name>
</gene>
<dbReference type="Proteomes" id="UP000887458">
    <property type="component" value="Unassembled WGS sequence"/>
</dbReference>
<evidence type="ECO:0000313" key="1">
    <source>
        <dbReference type="EMBL" id="KAH9423405.1"/>
    </source>
</evidence>
<dbReference type="EMBL" id="NJHN03000032">
    <property type="protein sequence ID" value="KAH9423405.1"/>
    <property type="molecule type" value="Genomic_DNA"/>
</dbReference>
<keyword evidence="2" id="KW-1185">Reference proteome</keyword>
<sequence length="192" mass="21470">MNGIFKTFESNVSSTERNTSSSTFSAKLGWPSATSICIDCTAVDGRSSIADLKLEFIFAEKRKLNEINETKVNNKQSKNQINIFNFEINVGLKRSDVNVDKLKKRSNVIGGCNERYLSQKPPNIIRKSRKNINNVNVSVNDAIKNLSANGSNIEPNFDIESKFLAIQPSKKSDNELIAHIVNAKSKFSRTIR</sequence>
<protein>
    <submittedName>
        <fullName evidence="1">Uncharacterized protein</fullName>
    </submittedName>
</protein>
<organism evidence="1 2">
    <name type="scientific">Dermatophagoides pteronyssinus</name>
    <name type="common">European house dust mite</name>
    <dbReference type="NCBI Taxonomy" id="6956"/>
    <lineage>
        <taxon>Eukaryota</taxon>
        <taxon>Metazoa</taxon>
        <taxon>Ecdysozoa</taxon>
        <taxon>Arthropoda</taxon>
        <taxon>Chelicerata</taxon>
        <taxon>Arachnida</taxon>
        <taxon>Acari</taxon>
        <taxon>Acariformes</taxon>
        <taxon>Sarcoptiformes</taxon>
        <taxon>Astigmata</taxon>
        <taxon>Psoroptidia</taxon>
        <taxon>Analgoidea</taxon>
        <taxon>Pyroglyphidae</taxon>
        <taxon>Dermatophagoidinae</taxon>
        <taxon>Dermatophagoides</taxon>
    </lineage>
</organism>
<accession>A0ABQ8JLU9</accession>
<name>A0ABQ8JLU9_DERPT</name>
<reference evidence="1 2" key="2">
    <citation type="journal article" date="2022" name="Mol. Biol. Evol.">
        <title>Comparative Genomics Reveals Insights into the Divergent Evolution of Astigmatic Mites and Household Pest Adaptations.</title>
        <authorList>
            <person name="Xiong Q."/>
            <person name="Wan A.T."/>
            <person name="Liu X."/>
            <person name="Fung C.S."/>
            <person name="Xiao X."/>
            <person name="Malainual N."/>
            <person name="Hou J."/>
            <person name="Wang L."/>
            <person name="Wang M."/>
            <person name="Yang K.Y."/>
            <person name="Cui Y."/>
            <person name="Leung E.L."/>
            <person name="Nong W."/>
            <person name="Shin S.K."/>
            <person name="Au S.W."/>
            <person name="Jeong K.Y."/>
            <person name="Chew F.T."/>
            <person name="Hui J.H."/>
            <person name="Leung T.F."/>
            <person name="Tungtrongchitr A."/>
            <person name="Zhong N."/>
            <person name="Liu Z."/>
            <person name="Tsui S.K."/>
        </authorList>
    </citation>
    <scope>NUCLEOTIDE SEQUENCE [LARGE SCALE GENOMIC DNA]</scope>
    <source>
        <strain evidence="1">Derp</strain>
    </source>
</reference>